<accession>A0A7Z2ZUB7</accession>
<organism evidence="1 2">
    <name type="scientific">Massilia forsythiae</name>
    <dbReference type="NCBI Taxonomy" id="2728020"/>
    <lineage>
        <taxon>Bacteria</taxon>
        <taxon>Pseudomonadati</taxon>
        <taxon>Pseudomonadota</taxon>
        <taxon>Betaproteobacteria</taxon>
        <taxon>Burkholderiales</taxon>
        <taxon>Oxalobacteraceae</taxon>
        <taxon>Telluria group</taxon>
        <taxon>Massilia</taxon>
    </lineage>
</organism>
<protein>
    <submittedName>
        <fullName evidence="1">Uncharacterized protein</fullName>
    </submittedName>
</protein>
<dbReference type="RefSeq" id="WP_170204585.1">
    <property type="nucleotide sequence ID" value="NZ_CP051685.1"/>
</dbReference>
<dbReference type="EMBL" id="CP051685">
    <property type="protein sequence ID" value="QJE02501.1"/>
    <property type="molecule type" value="Genomic_DNA"/>
</dbReference>
<dbReference type="Proteomes" id="UP000502415">
    <property type="component" value="Chromosome"/>
</dbReference>
<name>A0A7Z2ZUB7_9BURK</name>
<gene>
    <name evidence="1" type="ORF">HH212_22820</name>
</gene>
<reference evidence="1 2" key="1">
    <citation type="submission" date="2020-04" db="EMBL/GenBank/DDBJ databases">
        <title>Genome sequencing of novel species.</title>
        <authorList>
            <person name="Heo J."/>
            <person name="Kim S.-J."/>
            <person name="Kim J.-S."/>
            <person name="Hong S.-B."/>
            <person name="Kwon S.-W."/>
        </authorList>
    </citation>
    <scope>NUCLEOTIDE SEQUENCE [LARGE SCALE GENOMIC DNA]</scope>
    <source>
        <strain evidence="1 2">GN2-R2</strain>
    </source>
</reference>
<dbReference type="KEGG" id="mfy:HH212_22820"/>
<proteinExistence type="predicted"/>
<sequence length="168" mass="19161">MSQPQPLTYEVVKEELLRLKPSVLPTALEHFMQDVYADNTEIAAKKIYRLYQWPSVLARLVGPAVITASDMEELQCIFLADGLSDKFRAKLAEALKHGLENGQGSLAYYLERVELFWKVVNALRSLPDMEFSELTLLEAEADFLNDPSVDEKRLEATLRKKNSFKPKN</sequence>
<dbReference type="AlphaFoldDB" id="A0A7Z2ZUB7"/>
<keyword evidence="2" id="KW-1185">Reference proteome</keyword>
<evidence type="ECO:0000313" key="1">
    <source>
        <dbReference type="EMBL" id="QJE02501.1"/>
    </source>
</evidence>
<evidence type="ECO:0000313" key="2">
    <source>
        <dbReference type="Proteomes" id="UP000502415"/>
    </source>
</evidence>